<dbReference type="Proteomes" id="UP000004688">
    <property type="component" value="Plasmid pOA238_118"/>
</dbReference>
<dbReference type="AlphaFoldDB" id="M9RXT6"/>
<dbReference type="KEGG" id="oar:OA238_118p0250"/>
<protein>
    <recommendedName>
        <fullName evidence="4">LysM domain-containing protein</fullName>
    </recommendedName>
</protein>
<gene>
    <name evidence="2" type="ORF">OA238_118p0250</name>
</gene>
<feature type="chain" id="PRO_5004102764" description="LysM domain-containing protein" evidence="1">
    <location>
        <begin position="23"/>
        <end position="114"/>
    </location>
</feature>
<proteinExistence type="predicted"/>
<geneLocation type="plasmid" evidence="2 3">
    <name>pOA238_118</name>
</geneLocation>
<evidence type="ECO:0000313" key="2">
    <source>
        <dbReference type="EMBL" id="AGI74720.1"/>
    </source>
</evidence>
<name>M9RXT6_9RHOB</name>
<keyword evidence="2" id="KW-0614">Plasmid</keyword>
<accession>M9RXT6</accession>
<evidence type="ECO:0000256" key="1">
    <source>
        <dbReference type="SAM" id="SignalP"/>
    </source>
</evidence>
<keyword evidence="1" id="KW-0732">Signal</keyword>
<organism evidence="2 3">
    <name type="scientific">Octadecabacter arcticus 238</name>
    <dbReference type="NCBI Taxonomy" id="391616"/>
    <lineage>
        <taxon>Bacteria</taxon>
        <taxon>Pseudomonadati</taxon>
        <taxon>Pseudomonadota</taxon>
        <taxon>Alphaproteobacteria</taxon>
        <taxon>Rhodobacterales</taxon>
        <taxon>Roseobacteraceae</taxon>
        <taxon>Octadecabacter</taxon>
    </lineage>
</organism>
<dbReference type="EMBL" id="CP003743">
    <property type="protein sequence ID" value="AGI74720.1"/>
    <property type="molecule type" value="Genomic_DNA"/>
</dbReference>
<evidence type="ECO:0000313" key="3">
    <source>
        <dbReference type="Proteomes" id="UP000004688"/>
    </source>
</evidence>
<reference evidence="2 3" key="1">
    <citation type="journal article" date="2013" name="PLoS ONE">
        <title>Poles Apart: Arctic and Antarctic Octadecabacter strains Share High Genome Plasticity and a New Type of Xanthorhodopsin.</title>
        <authorList>
            <person name="Vollmers J."/>
            <person name="Voget S."/>
            <person name="Dietrich S."/>
            <person name="Gollnow K."/>
            <person name="Smits M."/>
            <person name="Meyer K."/>
            <person name="Brinkhoff T."/>
            <person name="Simon M."/>
            <person name="Daniel R."/>
        </authorList>
    </citation>
    <scope>NUCLEOTIDE SEQUENCE [LARGE SCALE GENOMIC DNA]</scope>
    <source>
        <strain evidence="2 3">238</strain>
        <plasmid evidence="3">Plasmid pOA238_118</plasmid>
    </source>
</reference>
<evidence type="ECO:0008006" key="4">
    <source>
        <dbReference type="Google" id="ProtNLM"/>
    </source>
</evidence>
<keyword evidence="3" id="KW-1185">Reference proteome</keyword>
<feature type="signal peptide" evidence="1">
    <location>
        <begin position="1"/>
        <end position="22"/>
    </location>
</feature>
<dbReference type="HOGENOM" id="CLU_2118558_0_0_5"/>
<sequence length="114" mass="12646">MRFTHLFTVLMLMQLLPNPTLAQEPWVSLYTTNSPESMQGQDVQHVIARGETLLGVLRSRYDGTAHMQQLVRQVVADNPSAFHGGSPDRMIAGQTLTLPAARHGPTTADDIYLF</sequence>